<feature type="signal peptide" evidence="3">
    <location>
        <begin position="1"/>
        <end position="27"/>
    </location>
</feature>
<comment type="caution">
    <text evidence="5">The sequence shown here is derived from an EMBL/GenBank/DDBJ whole genome shotgun (WGS) entry which is preliminary data.</text>
</comment>
<evidence type="ECO:0000313" key="6">
    <source>
        <dbReference type="Proteomes" id="UP000664167"/>
    </source>
</evidence>
<dbReference type="InterPro" id="IPR029058">
    <property type="entry name" value="AB_hydrolase_fold"/>
</dbReference>
<sequence length="331" mass="33679">MPSLLSSRRWYAALLLGLSFTAGCTGSADPDPTRDPAASAPTAAAGTGARPATDTREQLRVDGSTRTYLLHSPAARDDSPKPLVIAFHGSGEGAAGMRERTGLDRAAASRSLLIAYPEGLRHAWGAGSVATGERPDPDADVRFTEALVQELVRTGKADPDRVYAVGFSNGGSMALRMAAQRPGLLAGAASVAGQLPTGAARVRPTGPVPVMIIHGADDPVRPVGGLPDPGPARAGAAPITPTMSSLASAQAFAAADGARGASLRSEAGYDRITWRPGPSGATVQLLVMHGAGHTWPGTSATPPAGFGRVSRVLDATGTILGFFADNHRGTG</sequence>
<evidence type="ECO:0000256" key="2">
    <source>
        <dbReference type="SAM" id="MobiDB-lite"/>
    </source>
</evidence>
<feature type="compositionally biased region" description="Low complexity" evidence="2">
    <location>
        <begin position="27"/>
        <end position="52"/>
    </location>
</feature>
<feature type="domain" description="Phospholipase/carboxylesterase/thioesterase" evidence="4">
    <location>
        <begin position="144"/>
        <end position="223"/>
    </location>
</feature>
<keyword evidence="1 3" id="KW-0732">Signal</keyword>
<gene>
    <name evidence="5" type="ORF">J0695_08090</name>
</gene>
<proteinExistence type="predicted"/>
<feature type="region of interest" description="Disordered" evidence="2">
    <location>
        <begin position="27"/>
        <end position="54"/>
    </location>
</feature>
<dbReference type="SUPFAM" id="SSF53474">
    <property type="entry name" value="alpha/beta-Hydrolases"/>
    <property type="match status" value="1"/>
</dbReference>
<dbReference type="Proteomes" id="UP000664167">
    <property type="component" value="Unassembled WGS sequence"/>
</dbReference>
<dbReference type="Gene3D" id="3.40.50.1820">
    <property type="entry name" value="alpha/beta hydrolase"/>
    <property type="match status" value="1"/>
</dbReference>
<organism evidence="5 6">
    <name type="scientific">Streptomyces beijiangensis</name>
    <dbReference type="NCBI Taxonomy" id="163361"/>
    <lineage>
        <taxon>Bacteria</taxon>
        <taxon>Bacillati</taxon>
        <taxon>Actinomycetota</taxon>
        <taxon>Actinomycetes</taxon>
        <taxon>Kitasatosporales</taxon>
        <taxon>Streptomycetaceae</taxon>
        <taxon>Streptomyces</taxon>
    </lineage>
</organism>
<name>A0A939JD87_9ACTN</name>
<accession>A0A939JD87</accession>
<dbReference type="EMBL" id="JAFLRJ010000068">
    <property type="protein sequence ID" value="MBO0511771.1"/>
    <property type="molecule type" value="Genomic_DNA"/>
</dbReference>
<dbReference type="InterPro" id="IPR003140">
    <property type="entry name" value="PLipase/COase/thioEstase"/>
</dbReference>
<dbReference type="AlphaFoldDB" id="A0A939JD87"/>
<dbReference type="InterPro" id="IPR050955">
    <property type="entry name" value="Plant_Biomass_Hydrol_Est"/>
</dbReference>
<evidence type="ECO:0000256" key="1">
    <source>
        <dbReference type="ARBA" id="ARBA00022729"/>
    </source>
</evidence>
<reference evidence="5" key="1">
    <citation type="submission" date="2021-03" db="EMBL/GenBank/DDBJ databases">
        <title>Streptomyces poriferae sp. nov., a novel marine sponge-derived Actinobacteria species with anti-MRSA activity.</title>
        <authorList>
            <person name="Sandoval-Powers M."/>
            <person name="Kralova S."/>
            <person name="Nguyen G.-S."/>
            <person name="Fawwal D."/>
            <person name="Degnes K."/>
            <person name="Klinkenberg G."/>
            <person name="Sletta H."/>
            <person name="Wentzel A."/>
            <person name="Liles M.R."/>
        </authorList>
    </citation>
    <scope>NUCLEOTIDE SEQUENCE</scope>
    <source>
        <strain evidence="5">DSM 41794</strain>
    </source>
</reference>
<feature type="chain" id="PRO_5039401713" evidence="3">
    <location>
        <begin position="28"/>
        <end position="331"/>
    </location>
</feature>
<dbReference type="PANTHER" id="PTHR43037">
    <property type="entry name" value="UNNAMED PRODUCT-RELATED"/>
    <property type="match status" value="1"/>
</dbReference>
<dbReference type="Pfam" id="PF02230">
    <property type="entry name" value="Abhydrolase_2"/>
    <property type="match status" value="1"/>
</dbReference>
<dbReference type="RefSeq" id="WP_206961179.1">
    <property type="nucleotide sequence ID" value="NZ_BAAAJJ010000003.1"/>
</dbReference>
<evidence type="ECO:0000256" key="3">
    <source>
        <dbReference type="SAM" id="SignalP"/>
    </source>
</evidence>
<evidence type="ECO:0000313" key="5">
    <source>
        <dbReference type="EMBL" id="MBO0511771.1"/>
    </source>
</evidence>
<dbReference type="PANTHER" id="PTHR43037:SF1">
    <property type="entry name" value="BLL1128 PROTEIN"/>
    <property type="match status" value="1"/>
</dbReference>
<keyword evidence="6" id="KW-1185">Reference proteome</keyword>
<evidence type="ECO:0000259" key="4">
    <source>
        <dbReference type="Pfam" id="PF02230"/>
    </source>
</evidence>
<dbReference type="GO" id="GO:0016787">
    <property type="term" value="F:hydrolase activity"/>
    <property type="evidence" value="ECO:0007669"/>
    <property type="project" value="InterPro"/>
</dbReference>
<protein>
    <submittedName>
        <fullName evidence="5">Prolyl oligopeptidase family serine peptidase</fullName>
    </submittedName>
</protein>